<dbReference type="Pfam" id="PF14081">
    <property type="entry name" value="DUF4262"/>
    <property type="match status" value="1"/>
</dbReference>
<reference evidence="2 3" key="1">
    <citation type="submission" date="2018-08" db="EMBL/GenBank/DDBJ databases">
        <title>Mucilaginibacter sp. MYSH2.</title>
        <authorList>
            <person name="Seo T."/>
        </authorList>
    </citation>
    <scope>NUCLEOTIDE SEQUENCE [LARGE SCALE GENOMIC DNA]</scope>
    <source>
        <strain evidence="2 3">MYSH2</strain>
    </source>
</reference>
<dbReference type="InterPro" id="IPR025358">
    <property type="entry name" value="DUF4262"/>
</dbReference>
<dbReference type="EMBL" id="QWDC01000002">
    <property type="protein sequence ID" value="RFZ92343.1"/>
    <property type="molecule type" value="Genomic_DNA"/>
</dbReference>
<dbReference type="Proteomes" id="UP000264217">
    <property type="component" value="Unassembled WGS sequence"/>
</dbReference>
<sequence length="279" mass="31787">MPEQDDYEQIVIDNIAKYGCHLTLIESNGYTPAFIYSIGLYQNYGHPEIICVGLDINVMAAIINGAKDMAAAGETIVTGKLYQGFLQDYDVQFLEVQELNYFDYLGFGSKFYQGIDYPVLQMVWPDKQNKFPWEDGFNEDWKYKQPLLDRNANFRFYESETLGVYTTSDALAGAPVLYVYHNENGDWQFHTSLEPDINDGKLVCLKHLVEADPSLNSIYFLQYGWAASRADRDAEWEVEESPDEDEDTDEAGDELISQPDSVNKPPSAIKKMINWLKGG</sequence>
<keyword evidence="3" id="KW-1185">Reference proteome</keyword>
<evidence type="ECO:0000313" key="2">
    <source>
        <dbReference type="EMBL" id="RFZ92343.1"/>
    </source>
</evidence>
<evidence type="ECO:0000313" key="3">
    <source>
        <dbReference type="Proteomes" id="UP000264217"/>
    </source>
</evidence>
<accession>A0A372NST3</accession>
<gene>
    <name evidence="2" type="ORF">D0C36_12995</name>
</gene>
<feature type="region of interest" description="Disordered" evidence="1">
    <location>
        <begin position="234"/>
        <end position="266"/>
    </location>
</feature>
<name>A0A372NST3_9SPHI</name>
<dbReference type="RefSeq" id="WP_117392054.1">
    <property type="nucleotide sequence ID" value="NZ_QWDC01000002.1"/>
</dbReference>
<protein>
    <submittedName>
        <fullName evidence="2">DUF4262 domain-containing protein</fullName>
    </submittedName>
</protein>
<dbReference type="AlphaFoldDB" id="A0A372NST3"/>
<dbReference type="OrthoDB" id="9793188at2"/>
<evidence type="ECO:0000256" key="1">
    <source>
        <dbReference type="SAM" id="MobiDB-lite"/>
    </source>
</evidence>
<proteinExistence type="predicted"/>
<comment type="caution">
    <text evidence="2">The sequence shown here is derived from an EMBL/GenBank/DDBJ whole genome shotgun (WGS) entry which is preliminary data.</text>
</comment>
<feature type="compositionally biased region" description="Acidic residues" evidence="1">
    <location>
        <begin position="236"/>
        <end position="253"/>
    </location>
</feature>
<organism evidence="2 3">
    <name type="scientific">Mucilaginibacter conchicola</name>
    <dbReference type="NCBI Taxonomy" id="2303333"/>
    <lineage>
        <taxon>Bacteria</taxon>
        <taxon>Pseudomonadati</taxon>
        <taxon>Bacteroidota</taxon>
        <taxon>Sphingobacteriia</taxon>
        <taxon>Sphingobacteriales</taxon>
        <taxon>Sphingobacteriaceae</taxon>
        <taxon>Mucilaginibacter</taxon>
    </lineage>
</organism>